<dbReference type="PANTHER" id="PTHR37477">
    <property type="entry name" value="COBALT-PRECORRIN-5A HYDROLASE"/>
    <property type="match status" value="1"/>
</dbReference>
<dbReference type="InterPro" id="IPR021744">
    <property type="entry name" value="CbiG_N"/>
</dbReference>
<dbReference type="InterPro" id="IPR052553">
    <property type="entry name" value="CbiG_hydrolase"/>
</dbReference>
<sequence>MNTAPPRNKRIGMKTNFGPWAIVAVSRDATALGLRVKGVLEEWPVTVYTLPKYQTHETQAIAGPMADFLGSIMAQYDTILCIMATGIVVRSIAPHLGHKSTDPGILVMDAAGKYVISLVSGHLGGANDAAVMLAGRLDAAPVITTGTDVKGSLAVDVLAEKLGCTIADFADAKDVTAAILDDEKVAIEDRTGVDFTGIVLPANIFLPEDEGYPGTQWRIVIDDAQDPENMLPGHSVQLVPKSITVGVGCRRDTPGERIMKALTQLLDEVGYHPGAVKTLATIPLKADEPGIRETSERFGADVKIISDDFVKMVQSRFDGSDFVEKTTGLRSVSEPCGYVASGFGHCVAPVVKGGGITLSLWKKKK</sequence>
<dbReference type="AlphaFoldDB" id="A0A1H3FET2"/>
<feature type="domain" description="Cobalamin biosynthesis central region" evidence="3">
    <location>
        <begin position="154"/>
        <end position="232"/>
    </location>
</feature>
<name>A0A1H3FET2_EUBBA</name>
<dbReference type="SUPFAM" id="SSF159672">
    <property type="entry name" value="CbiG N-terminal domain-like"/>
    <property type="match status" value="1"/>
</dbReference>
<dbReference type="SUPFAM" id="SSF159664">
    <property type="entry name" value="CobE/GbiG C-terminal domain-like"/>
    <property type="match status" value="1"/>
</dbReference>
<dbReference type="STRING" id="1528.SAMN04488579_11031"/>
<dbReference type="InterPro" id="IPR038029">
    <property type="entry name" value="GbiG_N_sf"/>
</dbReference>
<evidence type="ECO:0000313" key="5">
    <source>
        <dbReference type="Proteomes" id="UP000199652"/>
    </source>
</evidence>
<keyword evidence="5" id="KW-1185">Reference proteome</keyword>
<reference evidence="5" key="1">
    <citation type="submission" date="2016-10" db="EMBL/GenBank/DDBJ databases">
        <authorList>
            <person name="Varghese N."/>
            <person name="Submissions S."/>
        </authorList>
    </citation>
    <scope>NUCLEOTIDE SEQUENCE [LARGE SCALE GENOMIC DNA]</scope>
    <source>
        <strain evidence="5">VPI 5359</strain>
    </source>
</reference>
<dbReference type="Pfam" id="PF11760">
    <property type="entry name" value="CbiG_N"/>
    <property type="match status" value="1"/>
</dbReference>
<dbReference type="Gene3D" id="3.30.420.180">
    <property type="entry name" value="CobE/GbiG C-terminal domain"/>
    <property type="match status" value="1"/>
</dbReference>
<organism evidence="4 5">
    <name type="scientific">Eubacterium barkeri</name>
    <name type="common">Clostridium barkeri</name>
    <dbReference type="NCBI Taxonomy" id="1528"/>
    <lineage>
        <taxon>Bacteria</taxon>
        <taxon>Bacillati</taxon>
        <taxon>Bacillota</taxon>
        <taxon>Clostridia</taxon>
        <taxon>Eubacteriales</taxon>
        <taxon>Eubacteriaceae</taxon>
        <taxon>Eubacterium</taxon>
    </lineage>
</organism>
<evidence type="ECO:0000259" key="3">
    <source>
        <dbReference type="Pfam" id="PF11761"/>
    </source>
</evidence>
<dbReference type="GO" id="GO:0009236">
    <property type="term" value="P:cobalamin biosynthetic process"/>
    <property type="evidence" value="ECO:0007669"/>
    <property type="project" value="InterPro"/>
</dbReference>
<proteinExistence type="predicted"/>
<evidence type="ECO:0000259" key="2">
    <source>
        <dbReference type="Pfam" id="PF11760"/>
    </source>
</evidence>
<dbReference type="Gene3D" id="3.40.50.11220">
    <property type="match status" value="1"/>
</dbReference>
<dbReference type="EMBL" id="FNOU01000010">
    <property type="protein sequence ID" value="SDX89440.1"/>
    <property type="molecule type" value="Genomic_DNA"/>
</dbReference>
<dbReference type="Proteomes" id="UP000199652">
    <property type="component" value="Unassembled WGS sequence"/>
</dbReference>
<keyword evidence="4" id="KW-0456">Lyase</keyword>
<feature type="domain" description="Cobalamin synthesis G N-terminal" evidence="2">
    <location>
        <begin position="68"/>
        <end position="148"/>
    </location>
</feature>
<accession>A0A1H3FET2</accession>
<dbReference type="InterPro" id="IPR021745">
    <property type="entry name" value="CbiG_mid"/>
</dbReference>
<dbReference type="InterPro" id="IPR002750">
    <property type="entry name" value="CobE/GbiG_C"/>
</dbReference>
<gene>
    <name evidence="4" type="ORF">SAMN04488579_11031</name>
</gene>
<evidence type="ECO:0000259" key="1">
    <source>
        <dbReference type="Pfam" id="PF01890"/>
    </source>
</evidence>
<feature type="domain" description="CobE/GbiG C-terminal" evidence="1">
    <location>
        <begin position="243"/>
        <end position="360"/>
    </location>
</feature>
<dbReference type="Pfam" id="PF01890">
    <property type="entry name" value="CbiG_C"/>
    <property type="match status" value="1"/>
</dbReference>
<dbReference type="Pfam" id="PF11761">
    <property type="entry name" value="CbiG_mid"/>
    <property type="match status" value="1"/>
</dbReference>
<dbReference type="GO" id="GO:0016829">
    <property type="term" value="F:lyase activity"/>
    <property type="evidence" value="ECO:0007669"/>
    <property type="project" value="UniProtKB-KW"/>
</dbReference>
<evidence type="ECO:0000313" key="4">
    <source>
        <dbReference type="EMBL" id="SDX89440.1"/>
    </source>
</evidence>
<dbReference type="PANTHER" id="PTHR37477:SF1">
    <property type="entry name" value="COBALT-PRECORRIN-5A HYDROLASE"/>
    <property type="match status" value="1"/>
</dbReference>
<dbReference type="InterPro" id="IPR036518">
    <property type="entry name" value="CobE/GbiG_C_sf"/>
</dbReference>
<protein>
    <submittedName>
        <fullName evidence="4">Cobalt-precorrin 5A acetaldehyde-lyase</fullName>
    </submittedName>
</protein>